<organism evidence="1 2">
    <name type="scientific">Paramuricea clavata</name>
    <name type="common">Red gorgonian</name>
    <name type="synonym">Violescent sea-whip</name>
    <dbReference type="NCBI Taxonomy" id="317549"/>
    <lineage>
        <taxon>Eukaryota</taxon>
        <taxon>Metazoa</taxon>
        <taxon>Cnidaria</taxon>
        <taxon>Anthozoa</taxon>
        <taxon>Octocorallia</taxon>
        <taxon>Malacalcyonacea</taxon>
        <taxon>Plexauridae</taxon>
        <taxon>Paramuricea</taxon>
    </lineage>
</organism>
<dbReference type="Proteomes" id="UP001152795">
    <property type="component" value="Unassembled WGS sequence"/>
</dbReference>
<dbReference type="EMBL" id="CACRXK020010881">
    <property type="protein sequence ID" value="CAB4020286.1"/>
    <property type="molecule type" value="Genomic_DNA"/>
</dbReference>
<sequence>MEALEAVKNAEGMKKELEENDLLRKDIKNLVGYVTPYIPLIGILSGGITVGKDVISTRVMNTYRKVQLYFECSQEMMGFITEICEDTSFNDAGFTYLNEGTGWEVDTRFWLVGEAGAIIMGVNAIPSGPPIGVVVFLNVPEDATLAEINNFTLDGPEFSINLGRPVDFAESWVFSIPSLRARSYGMGNLFRIRWSDRSVMPAEYKNSLPVSGIDVL</sequence>
<accession>A0A6S7IRE8</accession>
<name>A0A6S7IRE8_PARCT</name>
<reference evidence="1" key="1">
    <citation type="submission" date="2020-04" db="EMBL/GenBank/DDBJ databases">
        <authorList>
            <person name="Alioto T."/>
            <person name="Alioto T."/>
            <person name="Gomez Garrido J."/>
        </authorList>
    </citation>
    <scope>NUCLEOTIDE SEQUENCE</scope>
    <source>
        <strain evidence="1">A484AB</strain>
    </source>
</reference>
<evidence type="ECO:0000313" key="2">
    <source>
        <dbReference type="Proteomes" id="UP001152795"/>
    </source>
</evidence>
<keyword evidence="2" id="KW-1185">Reference proteome</keyword>
<gene>
    <name evidence="1" type="ORF">PACLA_8A042898</name>
</gene>
<comment type="caution">
    <text evidence="1">The sequence shown here is derived from an EMBL/GenBank/DDBJ whole genome shotgun (WGS) entry which is preliminary data.</text>
</comment>
<protein>
    <submittedName>
        <fullName evidence="1">Uncharacterized protein</fullName>
    </submittedName>
</protein>
<dbReference type="AlphaFoldDB" id="A0A6S7IRE8"/>
<proteinExistence type="predicted"/>
<evidence type="ECO:0000313" key="1">
    <source>
        <dbReference type="EMBL" id="CAB4020286.1"/>
    </source>
</evidence>